<reference evidence="1 2" key="1">
    <citation type="journal article" date="2021" name="bioRxiv">
        <title>The Gossypium anomalum genome as a resource for cotton improvement and evolutionary analysis of hybrid incompatibility.</title>
        <authorList>
            <person name="Grover C.E."/>
            <person name="Yuan D."/>
            <person name="Arick M.A."/>
            <person name="Miller E.R."/>
            <person name="Hu G."/>
            <person name="Peterson D.G."/>
            <person name="Wendel J.F."/>
            <person name="Udall J.A."/>
        </authorList>
    </citation>
    <scope>NUCLEOTIDE SEQUENCE [LARGE SCALE GENOMIC DNA]</scope>
    <source>
        <strain evidence="1">JFW-Udall</strain>
        <tissue evidence="1">Leaf</tissue>
    </source>
</reference>
<proteinExistence type="predicted"/>
<dbReference type="Proteomes" id="UP000701853">
    <property type="component" value="Chromosome 7"/>
</dbReference>
<evidence type="ECO:0000313" key="1">
    <source>
        <dbReference type="EMBL" id="KAG8488766.1"/>
    </source>
</evidence>
<gene>
    <name evidence="1" type="ORF">CXB51_016787</name>
</gene>
<comment type="caution">
    <text evidence="1">The sequence shown here is derived from an EMBL/GenBank/DDBJ whole genome shotgun (WGS) entry which is preliminary data.</text>
</comment>
<dbReference type="AlphaFoldDB" id="A0A8J6CYZ3"/>
<organism evidence="1 2">
    <name type="scientific">Gossypium anomalum</name>
    <dbReference type="NCBI Taxonomy" id="47600"/>
    <lineage>
        <taxon>Eukaryota</taxon>
        <taxon>Viridiplantae</taxon>
        <taxon>Streptophyta</taxon>
        <taxon>Embryophyta</taxon>
        <taxon>Tracheophyta</taxon>
        <taxon>Spermatophyta</taxon>
        <taxon>Magnoliopsida</taxon>
        <taxon>eudicotyledons</taxon>
        <taxon>Gunneridae</taxon>
        <taxon>Pentapetalae</taxon>
        <taxon>rosids</taxon>
        <taxon>malvids</taxon>
        <taxon>Malvales</taxon>
        <taxon>Malvaceae</taxon>
        <taxon>Malvoideae</taxon>
        <taxon>Gossypium</taxon>
    </lineage>
</organism>
<sequence>MAICHFHKPQTEYPFARRRSLFPSKPRLKPYIYSKIPISNSDFDGGDKDLEWPYGGRGPGDVEAVRGKPLVRARSWLAVGVFQKPLRFLVLSHYWAHLGHVKIGDTKEFGGIAERISTGHLGRHRDDGYLLILRGDTV</sequence>
<protein>
    <submittedName>
        <fullName evidence="1">Uncharacterized protein</fullName>
    </submittedName>
</protein>
<evidence type="ECO:0000313" key="2">
    <source>
        <dbReference type="Proteomes" id="UP000701853"/>
    </source>
</evidence>
<name>A0A8J6CYZ3_9ROSI</name>
<accession>A0A8J6CYZ3</accession>
<dbReference type="EMBL" id="JAHUZN010000007">
    <property type="protein sequence ID" value="KAG8488766.1"/>
    <property type="molecule type" value="Genomic_DNA"/>
</dbReference>
<keyword evidence="2" id="KW-1185">Reference proteome</keyword>